<dbReference type="Pfam" id="PF25862">
    <property type="entry name" value="PglZ_1st"/>
    <property type="match status" value="1"/>
</dbReference>
<evidence type="ECO:0000259" key="2">
    <source>
        <dbReference type="Pfam" id="PF25861"/>
    </source>
</evidence>
<feature type="region of interest" description="Disordered" evidence="1">
    <location>
        <begin position="750"/>
        <end position="772"/>
    </location>
</feature>
<dbReference type="RefSeq" id="WP_244195981.1">
    <property type="nucleotide sequence ID" value="NZ_FXAT01000003.1"/>
</dbReference>
<accession>A0A1X7K2N0</accession>
<organism evidence="5 6">
    <name type="scientific">Paraburkholderia susongensis</name>
    <dbReference type="NCBI Taxonomy" id="1515439"/>
    <lineage>
        <taxon>Bacteria</taxon>
        <taxon>Pseudomonadati</taxon>
        <taxon>Pseudomonadota</taxon>
        <taxon>Betaproteobacteria</taxon>
        <taxon>Burkholderiales</taxon>
        <taxon>Burkholderiaceae</taxon>
        <taxon>Paraburkholderia</taxon>
    </lineage>
</organism>
<dbReference type="InterPro" id="IPR058882">
    <property type="entry name" value="PglZ_C"/>
</dbReference>
<feature type="domain" description="Alkaline phosphatase-like protein PglZ second" evidence="2">
    <location>
        <begin position="173"/>
        <end position="313"/>
    </location>
</feature>
<feature type="domain" description="Alkaline phosphatase-like protein PglZ N-terminal" evidence="3">
    <location>
        <begin position="15"/>
        <end position="103"/>
    </location>
</feature>
<reference evidence="6" key="1">
    <citation type="submission" date="2017-04" db="EMBL/GenBank/DDBJ databases">
        <authorList>
            <person name="Varghese N."/>
            <person name="Submissions S."/>
        </authorList>
    </citation>
    <scope>NUCLEOTIDE SEQUENCE [LARGE SCALE GENOMIC DNA]</scope>
    <source>
        <strain evidence="6">LMG 29540</strain>
    </source>
</reference>
<dbReference type="InterPro" id="IPR017850">
    <property type="entry name" value="Alkaline_phosphatase_core_sf"/>
</dbReference>
<dbReference type="SUPFAM" id="SSF53649">
    <property type="entry name" value="Alkaline phosphatase-like"/>
    <property type="match status" value="1"/>
</dbReference>
<name>A0A1X7K2N0_9BURK</name>
<evidence type="ECO:0000256" key="1">
    <source>
        <dbReference type="SAM" id="MobiDB-lite"/>
    </source>
</evidence>
<dbReference type="Pfam" id="PF08665">
    <property type="entry name" value="PglZ"/>
    <property type="match status" value="1"/>
</dbReference>
<feature type="compositionally biased region" description="Low complexity" evidence="1">
    <location>
        <begin position="758"/>
        <end position="772"/>
    </location>
</feature>
<gene>
    <name evidence="5" type="ORF">SAMN06265784_103289</name>
</gene>
<evidence type="ECO:0000259" key="3">
    <source>
        <dbReference type="Pfam" id="PF25862"/>
    </source>
</evidence>
<evidence type="ECO:0000259" key="4">
    <source>
        <dbReference type="Pfam" id="PF25863"/>
    </source>
</evidence>
<dbReference type="NCBIfam" id="NF033446">
    <property type="entry name" value="BREX_PglZ_2"/>
    <property type="match status" value="1"/>
</dbReference>
<dbReference type="Proteomes" id="UP000193228">
    <property type="component" value="Unassembled WGS sequence"/>
</dbReference>
<dbReference type="AlphaFoldDB" id="A0A1X7K2N0"/>
<protein>
    <recommendedName>
        <fullName evidence="7">PglZ domain-containing protein</fullName>
    </recommendedName>
</protein>
<dbReference type="EMBL" id="FXAT01000003">
    <property type="protein sequence ID" value="SMG34815.1"/>
    <property type="molecule type" value="Genomic_DNA"/>
</dbReference>
<dbReference type="Pfam" id="PF25861">
    <property type="entry name" value="PglZ_2nd"/>
    <property type="match status" value="1"/>
</dbReference>
<dbReference type="STRING" id="1515439.SAMN06265784_103289"/>
<evidence type="ECO:0000313" key="5">
    <source>
        <dbReference type="EMBL" id="SMG34815.1"/>
    </source>
</evidence>
<dbReference type="InterPro" id="IPR058881">
    <property type="entry name" value="PglZ_2nd"/>
</dbReference>
<dbReference type="Pfam" id="PF25863">
    <property type="entry name" value="PglZ_C"/>
    <property type="match status" value="1"/>
</dbReference>
<evidence type="ECO:0008006" key="7">
    <source>
        <dbReference type="Google" id="ProtNLM"/>
    </source>
</evidence>
<keyword evidence="6" id="KW-1185">Reference proteome</keyword>
<dbReference type="InterPro" id="IPR058880">
    <property type="entry name" value="PglZ_N"/>
</dbReference>
<evidence type="ECO:0000313" key="6">
    <source>
        <dbReference type="Proteomes" id="UP000193228"/>
    </source>
</evidence>
<sequence length="903" mass="98601">MSSTQIVSIAQIGAQLDSVLQRDADASVVAIRASTKGQWPEFLQRAGRRYNLRWCESRLALREALTDLETAGAGTDGLILMTPLRDTDVPWDVAARLARARIFQPKGWEILREMFGAKETDARLGRYDWMPDMLIDSADGEPFTPVPGDFLDLKTAWREVFRLCLGLDATQSDAAALMRWAQRPDLPVLLDKLAPKARRDILQWMSSHAGPAGSLIVRCIEAGRGFDAASLGLVCDVVFSTAAEGISELAQAAVRMERYAADQHISVSEGREWASQATRLLEHTSPEDAMATLERADAIMRELRVGDFAYRSDWLPRGFEQRLARFAQVLSEHVSTPTDAHAAQLEDATNAVTDHHLAPSQPLRVERVRMARRLARWLLRAPSATANLAQHIATYADDGAFVDWARFKLLGGDELPELSAAYASLRLVVSQRRDQLNKGFATTLATGLRESTSAGERVLPVESVLQELVGRLASSHPVLLLVVDGLSLSIFRELFERPERHGWVELAPEASGKPLLGLAAFPTVTAVSRTSLLCGRIAVGAASNEKTAFRTYPALLHHSGTIHSPKLFHKGDLSAGGSLSAGVREALANASQKVVGVVYNAVDDHLSGPDQLHQRWNLEDLRLLLPLLREARDSRRIVIVTADHGHMLEEDSSQIPGGINDRWRAGSQISDPGEIMLSGDRVLTPEGNNQVICIWSESARYTGRKNGYHGGASLAEAIVPMTVLAPFGVNVGDWMPAPPQQPVWWDLPEPTSRPAQPTPVTRTPAKRAPATPAAQVGLFGDEDIPVLQRISAPEAADWVAVVLTSALYASQRQLAARVALPDEQMRTLLHSLDERGGKLTRAALAQRLGIPELRLGGMLSAARRMLNVDQAQVLTVDDASDTVEINRALLMQQFSAPLAGDSR</sequence>
<proteinExistence type="predicted"/>
<feature type="domain" description="Alkaline phosphatase-like protein PglZ C-terminal" evidence="4">
    <location>
        <begin position="794"/>
        <end position="895"/>
    </location>
</feature>
<dbReference type="InterPro" id="IPR047992">
    <property type="entry name" value="BREX_PglZ"/>
</dbReference>